<dbReference type="InterPro" id="IPR010282">
    <property type="entry name" value="Uncharacterised_HutD/Ves"/>
</dbReference>
<protein>
    <submittedName>
        <fullName evidence="2">HutD family protein</fullName>
    </submittedName>
</protein>
<dbReference type="RefSeq" id="WP_407287892.1">
    <property type="nucleotide sequence ID" value="NZ_CP147982.1"/>
</dbReference>
<reference evidence="2 3" key="1">
    <citation type="submission" date="2024-03" db="EMBL/GenBank/DDBJ databases">
        <title>The complete genome of Streptomyces sirii sp.nov.</title>
        <authorList>
            <person name="Zakalyukina Y.V."/>
            <person name="Belik A.R."/>
            <person name="Biryukov M.V."/>
            <person name="Baturina O.A."/>
            <person name="Kabilov M.R."/>
        </authorList>
    </citation>
    <scope>NUCLEOTIDE SEQUENCE [LARGE SCALE GENOMIC DNA]</scope>
    <source>
        <strain evidence="2 3">BP-8</strain>
    </source>
</reference>
<keyword evidence="3" id="KW-1185">Reference proteome</keyword>
<dbReference type="Gene3D" id="2.60.120.10">
    <property type="entry name" value="Jelly Rolls"/>
    <property type="match status" value="1"/>
</dbReference>
<dbReference type="Pfam" id="PF05962">
    <property type="entry name" value="HutD"/>
    <property type="match status" value="1"/>
</dbReference>
<name>A0ABZ2QSB3_9ACTN</name>
<dbReference type="SUPFAM" id="SSF51182">
    <property type="entry name" value="RmlC-like cupins"/>
    <property type="match status" value="1"/>
</dbReference>
<dbReference type="EMBL" id="CP147982">
    <property type="protein sequence ID" value="WXK79453.1"/>
    <property type="molecule type" value="Genomic_DNA"/>
</dbReference>
<dbReference type="CDD" id="cd20293">
    <property type="entry name" value="cupin_HutD_N"/>
    <property type="match status" value="1"/>
</dbReference>
<proteinExistence type="predicted"/>
<dbReference type="PANTHER" id="PTHR37943">
    <property type="entry name" value="PROTEIN VES"/>
    <property type="match status" value="1"/>
</dbReference>
<sequence>MPTDVRILRARERAAAPWANGGGVTREVAAHPPGAGWDAFAWRVSLADVTRDGPYSPLPGVRRILTVVDGAGLELTVDGTAHLLPGRYRPFPFPGGADTDCRLLSGPVVNLNVMLREGRAAATVETVRGSRTVATGRSPAHGGDGDGDGGDGGDQAVMVVALEGCTEVCTEGRNDPVVRLERFDAALLPPESLTDAQIPVGLRTVELRTDGMAAVISLSGGGAVS</sequence>
<evidence type="ECO:0000256" key="1">
    <source>
        <dbReference type="SAM" id="MobiDB-lite"/>
    </source>
</evidence>
<dbReference type="InterPro" id="IPR014710">
    <property type="entry name" value="RmlC-like_jellyroll"/>
</dbReference>
<dbReference type="Proteomes" id="UP001626628">
    <property type="component" value="Chromosome"/>
</dbReference>
<dbReference type="InterPro" id="IPR011051">
    <property type="entry name" value="RmlC_Cupin_sf"/>
</dbReference>
<feature type="region of interest" description="Disordered" evidence="1">
    <location>
        <begin position="131"/>
        <end position="153"/>
    </location>
</feature>
<evidence type="ECO:0000313" key="2">
    <source>
        <dbReference type="EMBL" id="WXK79453.1"/>
    </source>
</evidence>
<organism evidence="2 3">
    <name type="scientific">Streptomyces sirii</name>
    <dbReference type="NCBI Taxonomy" id="3127701"/>
    <lineage>
        <taxon>Bacteria</taxon>
        <taxon>Bacillati</taxon>
        <taxon>Actinomycetota</taxon>
        <taxon>Actinomycetes</taxon>
        <taxon>Kitasatosporales</taxon>
        <taxon>Streptomycetaceae</taxon>
        <taxon>Streptomyces</taxon>
    </lineage>
</organism>
<accession>A0ABZ2QSB3</accession>
<dbReference type="PANTHER" id="PTHR37943:SF1">
    <property type="entry name" value="PROTEIN VES"/>
    <property type="match status" value="1"/>
</dbReference>
<gene>
    <name evidence="2" type="ORF">WAB15_27585</name>
</gene>
<evidence type="ECO:0000313" key="3">
    <source>
        <dbReference type="Proteomes" id="UP001626628"/>
    </source>
</evidence>